<keyword evidence="4" id="KW-0597">Phosphoprotein</keyword>
<proteinExistence type="predicted"/>
<reference evidence="14" key="1">
    <citation type="journal article" date="2019" name="Int. J. Syst. Evol. Microbiol.">
        <title>The Global Catalogue of Microorganisms (GCM) 10K type strain sequencing project: providing services to taxonomists for standard genome sequencing and annotation.</title>
        <authorList>
            <consortium name="The Broad Institute Genomics Platform"/>
            <consortium name="The Broad Institute Genome Sequencing Center for Infectious Disease"/>
            <person name="Wu L."/>
            <person name="Ma J."/>
        </authorList>
    </citation>
    <scope>NUCLEOTIDE SEQUENCE [LARGE SCALE GENOMIC DNA]</scope>
    <source>
        <strain evidence="14">CGMCC 4.1641</strain>
    </source>
</reference>
<comment type="catalytic activity">
    <reaction evidence="1">
        <text>ATP + protein L-histidine = ADP + protein N-phospho-L-histidine.</text>
        <dbReference type="EC" id="2.7.13.3"/>
    </reaction>
</comment>
<keyword evidence="11" id="KW-1133">Transmembrane helix</keyword>
<dbReference type="SMART" id="SM00387">
    <property type="entry name" value="HATPase_c"/>
    <property type="match status" value="1"/>
</dbReference>
<evidence type="ECO:0000313" key="13">
    <source>
        <dbReference type="EMBL" id="MFC4302919.1"/>
    </source>
</evidence>
<dbReference type="InterPro" id="IPR005467">
    <property type="entry name" value="His_kinase_dom"/>
</dbReference>
<comment type="caution">
    <text evidence="13">The sequence shown here is derived from an EMBL/GenBank/DDBJ whole genome shotgun (WGS) entry which is preliminary data.</text>
</comment>
<feature type="coiled-coil region" evidence="10">
    <location>
        <begin position="463"/>
        <end position="500"/>
    </location>
</feature>
<dbReference type="InterPro" id="IPR004358">
    <property type="entry name" value="Sig_transdc_His_kin-like_C"/>
</dbReference>
<dbReference type="InterPro" id="IPR036890">
    <property type="entry name" value="HATPase_C_sf"/>
</dbReference>
<dbReference type="InterPro" id="IPR011623">
    <property type="entry name" value="7TMR_DISM_rcpt_extracell_dom1"/>
</dbReference>
<dbReference type="PANTHER" id="PTHR45453:SF1">
    <property type="entry name" value="PHOSPHATE REGULON SENSOR PROTEIN PHOR"/>
    <property type="match status" value="1"/>
</dbReference>
<organism evidence="13 14">
    <name type="scientific">Cohnella boryungensis</name>
    <dbReference type="NCBI Taxonomy" id="768479"/>
    <lineage>
        <taxon>Bacteria</taxon>
        <taxon>Bacillati</taxon>
        <taxon>Bacillota</taxon>
        <taxon>Bacilli</taxon>
        <taxon>Bacillales</taxon>
        <taxon>Paenibacillaceae</taxon>
        <taxon>Cohnella</taxon>
    </lineage>
</organism>
<dbReference type="PRINTS" id="PR00344">
    <property type="entry name" value="BCTRLSENSOR"/>
</dbReference>
<keyword evidence="7 13" id="KW-0418">Kinase</keyword>
<evidence type="ECO:0000256" key="5">
    <source>
        <dbReference type="ARBA" id="ARBA00022679"/>
    </source>
</evidence>
<keyword evidence="5" id="KW-0808">Transferase</keyword>
<feature type="transmembrane region" description="Helical" evidence="11">
    <location>
        <begin position="365"/>
        <end position="383"/>
    </location>
</feature>
<dbReference type="InterPro" id="IPR036097">
    <property type="entry name" value="HisK_dim/P_sf"/>
</dbReference>
<keyword evidence="9" id="KW-0902">Two-component regulatory system</keyword>
<keyword evidence="8" id="KW-0067">ATP-binding</keyword>
<dbReference type="EC" id="2.7.13.3" evidence="3"/>
<evidence type="ECO:0000256" key="10">
    <source>
        <dbReference type="SAM" id="Coils"/>
    </source>
</evidence>
<feature type="transmembrane region" description="Helical" evidence="11">
    <location>
        <begin position="335"/>
        <end position="353"/>
    </location>
</feature>
<keyword evidence="11" id="KW-0812">Transmembrane</keyword>
<feature type="transmembrane region" description="Helical" evidence="11">
    <location>
        <begin position="303"/>
        <end position="323"/>
    </location>
</feature>
<evidence type="ECO:0000259" key="12">
    <source>
        <dbReference type="PROSITE" id="PS50109"/>
    </source>
</evidence>
<accession>A0ABV8S8U0</accession>
<feature type="transmembrane region" description="Helical" evidence="11">
    <location>
        <begin position="395"/>
        <end position="415"/>
    </location>
</feature>
<evidence type="ECO:0000256" key="4">
    <source>
        <dbReference type="ARBA" id="ARBA00022553"/>
    </source>
</evidence>
<dbReference type="EMBL" id="JBHSED010000005">
    <property type="protein sequence ID" value="MFC4302919.1"/>
    <property type="molecule type" value="Genomic_DNA"/>
</dbReference>
<feature type="transmembrane region" description="Helical" evidence="11">
    <location>
        <begin position="421"/>
        <end position="443"/>
    </location>
</feature>
<evidence type="ECO:0000256" key="7">
    <source>
        <dbReference type="ARBA" id="ARBA00022777"/>
    </source>
</evidence>
<name>A0ABV8S8U0_9BACL</name>
<dbReference type="Gene3D" id="3.30.565.10">
    <property type="entry name" value="Histidine kinase-like ATPase, C-terminal domain"/>
    <property type="match status" value="1"/>
</dbReference>
<evidence type="ECO:0000256" key="9">
    <source>
        <dbReference type="ARBA" id="ARBA00023012"/>
    </source>
</evidence>
<dbReference type="InterPro" id="IPR050351">
    <property type="entry name" value="BphY/WalK/GraS-like"/>
</dbReference>
<keyword evidence="14" id="KW-1185">Reference proteome</keyword>
<feature type="transmembrane region" description="Helical" evidence="11">
    <location>
        <begin position="276"/>
        <end position="297"/>
    </location>
</feature>
<evidence type="ECO:0000256" key="1">
    <source>
        <dbReference type="ARBA" id="ARBA00000085"/>
    </source>
</evidence>
<dbReference type="InterPro" id="IPR003594">
    <property type="entry name" value="HATPase_dom"/>
</dbReference>
<keyword evidence="10" id="KW-0175">Coiled coil</keyword>
<dbReference type="Pfam" id="PF00512">
    <property type="entry name" value="HisKA"/>
    <property type="match status" value="1"/>
</dbReference>
<evidence type="ECO:0000256" key="2">
    <source>
        <dbReference type="ARBA" id="ARBA00004370"/>
    </source>
</evidence>
<dbReference type="Gene3D" id="1.10.287.130">
    <property type="match status" value="1"/>
</dbReference>
<evidence type="ECO:0000256" key="6">
    <source>
        <dbReference type="ARBA" id="ARBA00022741"/>
    </source>
</evidence>
<dbReference type="Pfam" id="PF02518">
    <property type="entry name" value="HATPase_c"/>
    <property type="match status" value="1"/>
</dbReference>
<feature type="transmembrane region" description="Helical" evidence="11">
    <location>
        <begin position="37"/>
        <end position="59"/>
    </location>
</feature>
<sequence length="730" mass="82781">MTFDSQLHRRIKMGWGRDGVETLRKALKPMRRWNKGAAAWLTVVTGGALLLTYALGIVFGSPPESRIPKAENGVIDLTEWNWSEEGVVPLDGQWRFDWMNGYDGERSKPTFASTTQEVPKMWEDRMTDQGARLASRGFGVYELKILHRQQSDMMGIRLPNISMSYDLYLDGKLTLSRGHPDVNPKKSVPYQAPATAFFQADDGYTEVRLVVANYDHRQGGIRTSLIMGNSEDIQKLQLRHAAQDFILLGCLLMIGFYHMGLYLLRRKELPNAMFALLCLFVALRMGLLGESAFVQWLDLNWHLSIRLEYFALVMGGWTGMACFRSMYPLEFTMRWYQFSNVSAVLLTAVLIVAEPLQFTSVLLGYQFYILLMCARILFGLVLATHRRREGARLALIGVVGLVVTIINDMLFYNGWWHSVDLLPMGLVFLIVMNSFIISMRFSFTYERVEQMSAQLIEWNSSLEERIEERTEELQRSYLTLEEAKTNLERMEQSRVQLISNISHDLRTPITLLRGYLEALKDDVISEPAHRDKTIRSMLAKVDGLNSLIQDLFDLSVLEAGKVELAREKMTLSWWIDNLREQYGLEMQSKGLVFSCTLTNPSDASAAVNIDIRRMDRVFANLLYNAIRFTPEGGTIRIAMGRSPDGAGVEIQVADSGPGIETADLPYIFDRFYRKDKSRSVASEGSGLGLAIAKEIVELHGGRIDVSNSEEGGSVFRIRLPLAEGESWIVD</sequence>
<evidence type="ECO:0000256" key="11">
    <source>
        <dbReference type="SAM" id="Phobius"/>
    </source>
</evidence>
<dbReference type="Pfam" id="PF07695">
    <property type="entry name" value="7TMR-DISM_7TM"/>
    <property type="match status" value="1"/>
</dbReference>
<keyword evidence="11" id="KW-0472">Membrane</keyword>
<dbReference type="CDD" id="cd00082">
    <property type="entry name" value="HisKA"/>
    <property type="match status" value="1"/>
</dbReference>
<protein>
    <recommendedName>
        <fullName evidence="3">histidine kinase</fullName>
        <ecNumber evidence="3">2.7.13.3</ecNumber>
    </recommendedName>
</protein>
<comment type="subcellular location">
    <subcellularLocation>
        <location evidence="2">Membrane</location>
    </subcellularLocation>
</comment>
<evidence type="ECO:0000256" key="3">
    <source>
        <dbReference type="ARBA" id="ARBA00012438"/>
    </source>
</evidence>
<dbReference type="SUPFAM" id="SSF55874">
    <property type="entry name" value="ATPase domain of HSP90 chaperone/DNA topoisomerase II/histidine kinase"/>
    <property type="match status" value="1"/>
</dbReference>
<dbReference type="SUPFAM" id="SSF47384">
    <property type="entry name" value="Homodimeric domain of signal transducing histidine kinase"/>
    <property type="match status" value="1"/>
</dbReference>
<dbReference type="PROSITE" id="PS50109">
    <property type="entry name" value="HIS_KIN"/>
    <property type="match status" value="1"/>
</dbReference>
<dbReference type="SMART" id="SM00388">
    <property type="entry name" value="HisKA"/>
    <property type="match status" value="1"/>
</dbReference>
<gene>
    <name evidence="13" type="ORF">ACFO1S_05600</name>
</gene>
<dbReference type="CDD" id="cd00075">
    <property type="entry name" value="HATPase"/>
    <property type="match status" value="1"/>
</dbReference>
<feature type="domain" description="Histidine kinase" evidence="12">
    <location>
        <begin position="500"/>
        <end position="723"/>
    </location>
</feature>
<keyword evidence="6" id="KW-0547">Nucleotide-binding</keyword>
<dbReference type="Proteomes" id="UP001595755">
    <property type="component" value="Unassembled WGS sequence"/>
</dbReference>
<dbReference type="GO" id="GO:0016301">
    <property type="term" value="F:kinase activity"/>
    <property type="evidence" value="ECO:0007669"/>
    <property type="project" value="UniProtKB-KW"/>
</dbReference>
<dbReference type="PANTHER" id="PTHR45453">
    <property type="entry name" value="PHOSPHATE REGULON SENSOR PROTEIN PHOR"/>
    <property type="match status" value="1"/>
</dbReference>
<evidence type="ECO:0000313" key="14">
    <source>
        <dbReference type="Proteomes" id="UP001595755"/>
    </source>
</evidence>
<dbReference type="InterPro" id="IPR003661">
    <property type="entry name" value="HisK_dim/P_dom"/>
</dbReference>
<feature type="transmembrane region" description="Helical" evidence="11">
    <location>
        <begin position="245"/>
        <end position="264"/>
    </location>
</feature>
<evidence type="ECO:0000256" key="8">
    <source>
        <dbReference type="ARBA" id="ARBA00022840"/>
    </source>
</evidence>